<dbReference type="GO" id="GO:0031676">
    <property type="term" value="C:plasma membrane-derived thylakoid membrane"/>
    <property type="evidence" value="ECO:0007669"/>
    <property type="project" value="UniProtKB-SubCell"/>
</dbReference>
<keyword evidence="4 7" id="KW-0605">Phycobilisome</keyword>
<dbReference type="AlphaFoldDB" id="A0AAJ6N6G5"/>
<feature type="binding site" evidence="11 12">
    <location>
        <position position="480"/>
    </location>
    <ligand>
        <name>(2R,3E)-phycocyanobilin</name>
        <dbReference type="ChEBI" id="CHEBI:85275"/>
        <label>5</label>
    </ligand>
</feature>
<feature type="binding site" evidence="11">
    <location>
        <position position="507"/>
    </location>
    <ligand>
        <name>(2R,3E)-phycocyanobilin</name>
        <dbReference type="ChEBI" id="CHEBI:85275"/>
        <label>6</label>
    </ligand>
</feature>
<feature type="binding site" evidence="12">
    <location>
        <position position="373"/>
    </location>
    <ligand>
        <name>(2R,3E)-phycocyanobilin</name>
        <dbReference type="ChEBI" id="CHEBI:85275"/>
        <label>7</label>
    </ligand>
</feature>
<protein>
    <submittedName>
        <fullName evidence="9 10">CpcN</fullName>
    </submittedName>
</protein>
<evidence type="ECO:0000259" key="8">
    <source>
        <dbReference type="PROSITE" id="PS51445"/>
    </source>
</evidence>
<feature type="domain" description="PBS-linker" evidence="8">
    <location>
        <begin position="765"/>
        <end position="948"/>
    </location>
</feature>
<feature type="binding site" evidence="11 12">
    <location>
        <position position="486"/>
    </location>
    <ligand>
        <name>(2R,3E)-phycocyanobilin</name>
        <dbReference type="ChEBI" id="CHEBI:85275"/>
        <label>5</label>
    </ligand>
</feature>
<evidence type="ECO:0000256" key="5">
    <source>
        <dbReference type="ARBA" id="ARBA00023078"/>
    </source>
</evidence>
<feature type="binding site" evidence="11">
    <location>
        <position position="505"/>
    </location>
    <ligand>
        <name>(2R,3E)-phycocyanobilin</name>
        <dbReference type="ChEBI" id="CHEBI:85275"/>
        <label>6</label>
    </ligand>
</feature>
<organism evidence="9">
    <name type="scientific">Anthocerotibacter panamensis</name>
    <dbReference type="NCBI Taxonomy" id="2857077"/>
    <lineage>
        <taxon>Bacteria</taxon>
        <taxon>Bacillati</taxon>
        <taxon>Cyanobacteriota</taxon>
        <taxon>Cyanophyceae</taxon>
        <taxon>Gloeobacterales</taxon>
        <taxon>Anthocerotibacteraceae</taxon>
        <taxon>Anthocerotibacter</taxon>
    </lineage>
</organism>
<dbReference type="PDB" id="8IMN">
    <property type="method" value="EM"/>
    <property type="resolution" value="3.07 A"/>
    <property type="chains" value="5=1-1182"/>
</dbReference>
<evidence type="ECO:0000313" key="9">
    <source>
        <dbReference type="PDB" id="8IMN"/>
    </source>
</evidence>
<dbReference type="InterPro" id="IPR038255">
    <property type="entry name" value="PBS_linker_sf"/>
</dbReference>
<evidence type="ECO:0000256" key="1">
    <source>
        <dbReference type="ARBA" id="ARBA00004445"/>
    </source>
</evidence>
<dbReference type="PANTHER" id="PTHR34011">
    <property type="entry name" value="PHYCOBILISOME 32.1 KDA LINKER POLYPEPTIDE, PHYCOCYANIN-ASSOCIATED, ROD 2-RELATED"/>
    <property type="match status" value="1"/>
</dbReference>
<dbReference type="SMR" id="A0AAJ6N6G5"/>
<feature type="binding site" evidence="11">
    <location>
        <position position="185"/>
    </location>
    <ligand>
        <name>(2R,3E)-phycocyanobilin</name>
        <dbReference type="ChEBI" id="CHEBI:85275"/>
        <label>3</label>
    </ligand>
</feature>
<evidence type="ECO:0000256" key="2">
    <source>
        <dbReference type="ARBA" id="ARBA00022531"/>
    </source>
</evidence>
<feature type="binding site" evidence="12">
    <location>
        <position position="253"/>
    </location>
    <ligand>
        <name>(2R,3E)-phycocyanobilin</name>
        <dbReference type="ChEBI" id="CHEBI:85275"/>
        <label>4</label>
    </ligand>
</feature>
<comment type="subcellular location">
    <subcellularLocation>
        <location evidence="1">Cellular thylakoid membrane</location>
        <topology evidence="1">Peripheral membrane protein</topology>
        <orientation evidence="1">Cytoplasmic side</orientation>
    </subcellularLocation>
</comment>
<evidence type="ECO:0000256" key="7">
    <source>
        <dbReference type="PROSITE-ProRule" id="PRU00775"/>
    </source>
</evidence>
<reference evidence="11 12" key="1">
    <citation type="journal article" date="2023" name="Nat. Commun.">
        <title>A structure of the relict phycobilisome from a thylakoid-free cyanobacterium.</title>
        <authorList>
            <person name="Jiang H.W."/>
            <person name="Wu H.Y."/>
            <person name="Wang C.H."/>
            <person name="Yang C.H."/>
            <person name="Ko J.T."/>
            <person name="Ho H.C."/>
            <person name="Tsai M.D."/>
            <person name="Bryant D.A."/>
            <person name="Li F.W."/>
            <person name="Ho M.C."/>
            <person name="Ho M.Y."/>
        </authorList>
    </citation>
    <scope>STRUCTURE BY ELECTRON MICROSCOPY (3.07 ANGSTROMS) IN COMPLEX WITH (2R,3E)-PHYCOCYANOBILIN</scope>
</reference>
<dbReference type="Pfam" id="PF00427">
    <property type="entry name" value="PBS_linker_poly"/>
    <property type="match status" value="5"/>
</dbReference>
<feature type="binding site" evidence="11 12">
    <location>
        <position position="133"/>
    </location>
    <ligand>
        <name>(2R,3E)-phycocyanobilin</name>
        <dbReference type="ChEBI" id="CHEBI:85275"/>
        <label>2</label>
    </ligand>
</feature>
<keyword evidence="6" id="KW-0472">Membrane</keyword>
<evidence type="ECO:0000256" key="4">
    <source>
        <dbReference type="ARBA" id="ARBA00022738"/>
    </source>
</evidence>
<evidence type="ECO:0007829" key="11">
    <source>
        <dbReference type="PDB" id="8IMN"/>
    </source>
</evidence>
<feature type="binding site" evidence="11">
    <location>
        <position position="98"/>
    </location>
    <ligand>
        <name>(2R,3E)-phycocyanobilin</name>
        <dbReference type="ChEBI" id="CHEBI:85275"/>
        <label>1</label>
    </ligand>
</feature>
<feature type="binding site" evidence="11 12">
    <location>
        <position position="140"/>
    </location>
    <ligand>
        <name>(2R,3E)-phycocyanobilin</name>
        <dbReference type="ChEBI" id="CHEBI:85275"/>
        <label>2</label>
    </ligand>
</feature>
<keyword evidence="11 12" id="KW-0002">3D-structure</keyword>
<comment type="similarity">
    <text evidence="7">Belongs to the phycobilisome linker protein family.</text>
</comment>
<keyword evidence="5" id="KW-0793">Thylakoid</keyword>
<proteinExistence type="evidence at protein level"/>
<feature type="binding site" evidence="11">
    <location>
        <position position="274"/>
    </location>
    <ligand>
        <name>(2R,3E)-phycocyanobilin</name>
        <dbReference type="ChEBI" id="CHEBI:85275"/>
        <label>2</label>
    </ligand>
</feature>
<dbReference type="Gene3D" id="1.10.3130.20">
    <property type="entry name" value="Phycobilisome linker domain"/>
    <property type="match status" value="5"/>
</dbReference>
<feature type="binding site" evidence="12">
    <location>
        <position position="507"/>
    </location>
    <ligand>
        <name>(2R,3E)-phycocyanobilin</name>
        <dbReference type="ChEBI" id="CHEBI:85275"/>
        <label>7</label>
    </ligand>
</feature>
<evidence type="ECO:0000256" key="3">
    <source>
        <dbReference type="ARBA" id="ARBA00022549"/>
    </source>
</evidence>
<feature type="binding site" evidence="11 12">
    <location>
        <position position="138"/>
    </location>
    <ligand>
        <name>(2R,3E)-phycocyanobilin</name>
        <dbReference type="ChEBI" id="CHEBI:85275"/>
        <label>2</label>
    </ligand>
</feature>
<feature type="domain" description="PBS-linker" evidence="8">
    <location>
        <begin position="93"/>
        <end position="272"/>
    </location>
</feature>
<sequence length="1182" mass="133857">MSDGLNIFLEMARDLTQTQNKSPYAVSRLGVTPLQPTATPQVAGMDPFLDMARRMAGRPVPKGNPFLDMARELTDNRALTLVKEFTAPSPYQQTETYGQERIRALGTIEAPRVTLRAPFTDEQFQGALYAIYRHIFGNTYVMESERPTTAESQLKDGRITVRGFIKLLAKSEVYRSRFFQKTSQNRFIELNHKLLLGRAPYDQAEISAHLDLWNTQGYDAEIDSYVESEEYLENFGEDVIPYFRGFKYQTGQSAQGFNRLLDLYGGWAGSDTDRNQSGQVARLTNSLVRPGQVVEPPVAPPLEFTREAERAAWLAGALTLPSSLGHTETHGQERIRAVGALEAAQVTLRAPFTEEQFQGALYAIYKQVFGNTYVMESERPTTAESQLKDGRITVRGFIRLLAKTEAYKSRFLYTTSQNRFIELNHKLLLGRAPYDQAEIIRHLDLWNSQGYDAEIDSYIESEEYQEFFGEEVVPFFRGFKYQVGQNPLGFNGLVRLYDGYAGSDTERNQSGQVARLTDRLSRPVREQSSVDRIERLLRSYTSPSPLEQTNTYGQERVQANAVLETPQVTLRAPFTEEQFQGALYAIYKQVFGNTYVMESERPATAESQLRDGRITVRGFIRLLAKSDTYKARFFNPATQTRFIELNHKLLLGRAPYDQAEISRHVALYTSQGYEAEIDSYLDSEEYQECFGEDTVPFFRGFTSQPGQSTEAFNRMVTLYDGYATSDSEWDRGGQSARLTDSLARSTMDQDPEYRIGNLISSYTRPSPYGQPQGYGQERIQATAVLERPRATLRVGTTENLEGVIYAIYQQVLGNTHVMTSERLLFAESQLRDGKLTVRGFIRQLAKSEAYKTRFFYPSSQTRFIELNHKLLLGRAPYDQAEISHHVTLYTSQGYDLEIDSYLDSEEYQENFGEDTVPFLRGFTSQPGQVTEAFNRMVNLNDGYATSDSGWSQSAEVARLTESLSRPVREAGASVRVERLLNALTQPSSLGQSPTFGQEQIQATAVLEESPVTLRAPFTEEQLQGALYAIYKQVLGKTHVMESERPTFAESQLRDGKLTVRGFVRQVAQSEAYKARFFNPAAQTRFIELNHKLLLGRAPYDQAEISRHVALYTSQGYEAEIDSYLDSEEYQENFGEDTVPFLRGFTSQPGQSTEAFNRMVTLYDGYAASDGQTPRPTDSLNEP</sequence>
<dbReference type="PROSITE" id="PS51445">
    <property type="entry name" value="PBS_LINKER"/>
    <property type="match status" value="5"/>
</dbReference>
<feature type="binding site" evidence="11 12">
    <location>
        <position position="595"/>
    </location>
    <ligand>
        <name>(2R,3E)-phycocyanobilin</name>
        <dbReference type="ChEBI" id="CHEBI:85275"/>
        <label>9</label>
        <note>covalent</note>
    </ligand>
</feature>
<dbReference type="PANTHER" id="PTHR34011:SF6">
    <property type="entry name" value="PHYCOBILIPROTEIN APCE"/>
    <property type="match status" value="1"/>
</dbReference>
<evidence type="ECO:0007829" key="12">
    <source>
        <dbReference type="PDB" id="8IMO"/>
    </source>
</evidence>
<feature type="binding site" evidence="12">
    <location>
        <position position="252"/>
    </location>
    <ligand>
        <name>(2R,3E)-phycocyanobilin</name>
        <dbReference type="ChEBI" id="CHEBI:85275"/>
        <label>4</label>
    </ligand>
</feature>
<keyword evidence="2" id="KW-0602">Photosynthesis</keyword>
<feature type="binding site" evidence="11">
    <location>
        <position position="252"/>
    </location>
    <ligand>
        <name>(2R,3E)-phycocyanobilin</name>
        <dbReference type="ChEBI" id="CHEBI:85275"/>
        <label>1</label>
    </ligand>
</feature>
<feature type="binding site" evidence="11">
    <location>
        <position position="553"/>
    </location>
    <ligand>
        <name>(2R,3E)-phycocyanobilin</name>
        <dbReference type="ChEBI" id="CHEBI:85275"/>
        <label>8</label>
    </ligand>
</feature>
<dbReference type="InterPro" id="IPR001297">
    <property type="entry name" value="PBS_linker_dom"/>
</dbReference>
<feature type="binding site" evidence="11 12">
    <location>
        <position position="272"/>
    </location>
    <ligand>
        <name>(2R,3E)-phycocyanobilin</name>
        <dbReference type="ChEBI" id="CHEBI:85275"/>
        <label>2</label>
        <note>covalent</note>
    </ligand>
</feature>
<feature type="binding site" evidence="12">
    <location>
        <position position="247"/>
    </location>
    <ligand>
        <name>(2R,3E)-phycocyanobilin</name>
        <dbReference type="ChEBI" id="CHEBI:85275"/>
        <label>4</label>
    </ligand>
</feature>
<dbReference type="GO" id="GO:0030089">
    <property type="term" value="C:phycobilisome"/>
    <property type="evidence" value="ECO:0007669"/>
    <property type="project" value="UniProtKB-UniRule"/>
</dbReference>
<feature type="domain" description="PBS-linker" evidence="8">
    <location>
        <begin position="991"/>
        <end position="1170"/>
    </location>
</feature>
<feature type="binding site" evidence="11">
    <location>
        <position position="373"/>
    </location>
    <ligand>
        <name>(2R,3E)-phycocyanobilin</name>
        <dbReference type="ChEBI" id="CHEBI:85275"/>
        <label>6</label>
    </ligand>
</feature>
<feature type="binding site" evidence="11">
    <location>
        <position position="99"/>
    </location>
    <ligand>
        <name>(2R,3E)-phycocyanobilin</name>
        <dbReference type="ChEBI" id="CHEBI:85275"/>
        <label>1</label>
    </ligand>
</feature>
<keyword evidence="3" id="KW-0042">Antenna complex</keyword>
<feature type="binding site" evidence="11">
    <location>
        <position position="184"/>
    </location>
    <ligand>
        <name>(2R,3E)-phycocyanobilin</name>
        <dbReference type="ChEBI" id="CHEBI:85275"/>
        <label>3</label>
    </ligand>
</feature>
<feature type="binding site" evidence="11 12">
    <location>
        <position position="485"/>
    </location>
    <ligand>
        <name>(2R,3E)-phycocyanobilin</name>
        <dbReference type="ChEBI" id="CHEBI:85275"/>
        <label>5</label>
    </ligand>
</feature>
<feature type="binding site" evidence="11">
    <location>
        <position position="707"/>
    </location>
    <ligand>
        <name>(2R,3E)-phycocyanobilin</name>
        <dbReference type="ChEBI" id="CHEBI:85275"/>
        <label>8</label>
    </ligand>
</feature>
<name>A0AAJ6N6G5_9CYAN</name>
<dbReference type="GO" id="GO:0015979">
    <property type="term" value="P:photosynthesis"/>
    <property type="evidence" value="ECO:0007669"/>
    <property type="project" value="UniProtKB-KW"/>
</dbReference>
<feature type="binding site" evidence="12">
    <location>
        <position position="332"/>
    </location>
    <ligand>
        <name>(2R,3E)-phycocyanobilin</name>
        <dbReference type="ChEBI" id="CHEBI:85275"/>
        <label>5</label>
    </ligand>
</feature>
<dbReference type="PDB" id="8IMO">
    <property type="method" value="EM"/>
    <property type="resolution" value="3.08 A"/>
    <property type="chains" value="5=1-1182"/>
</dbReference>
<accession>A0AAJ6N6G5</accession>
<evidence type="ECO:0000256" key="6">
    <source>
        <dbReference type="ARBA" id="ARBA00023136"/>
    </source>
</evidence>
<evidence type="ECO:0000313" key="10">
    <source>
        <dbReference type="PDB" id="8IMO"/>
    </source>
</evidence>
<feature type="binding site" evidence="11">
    <location>
        <position position="703"/>
    </location>
    <ligand>
        <name>(2R,3E)-phycocyanobilin</name>
        <dbReference type="ChEBI" id="CHEBI:85275"/>
        <label>8</label>
    </ligand>
</feature>
<feature type="domain" description="PBS-linker" evidence="8">
    <location>
        <begin position="326"/>
        <end position="505"/>
    </location>
</feature>
<feature type="domain" description="PBS-linker" evidence="8">
    <location>
        <begin position="548"/>
        <end position="727"/>
    </location>
</feature>